<evidence type="ECO:0000313" key="1">
    <source>
        <dbReference type="EMBL" id="KKS98255.1"/>
    </source>
</evidence>
<dbReference type="Proteomes" id="UP000034894">
    <property type="component" value="Unassembled WGS sequence"/>
</dbReference>
<evidence type="ECO:0000313" key="2">
    <source>
        <dbReference type="Proteomes" id="UP000034894"/>
    </source>
</evidence>
<proteinExistence type="predicted"/>
<reference evidence="1 2" key="1">
    <citation type="journal article" date="2015" name="Nature">
        <title>rRNA introns, odd ribosomes, and small enigmatic genomes across a large radiation of phyla.</title>
        <authorList>
            <person name="Brown C.T."/>
            <person name="Hug L.A."/>
            <person name="Thomas B.C."/>
            <person name="Sharon I."/>
            <person name="Castelle C.J."/>
            <person name="Singh A."/>
            <person name="Wilkins M.J."/>
            <person name="Williams K.H."/>
            <person name="Banfield J.F."/>
        </authorList>
    </citation>
    <scope>NUCLEOTIDE SEQUENCE [LARGE SCALE GENOMIC DNA]</scope>
</reference>
<dbReference type="STRING" id="1618443.UV73_C0003G0197"/>
<gene>
    <name evidence="1" type="ORF">UV73_C0003G0197</name>
</gene>
<accession>A0A0G1DK84</accession>
<name>A0A0G1DK84_9BACT</name>
<sequence length="102" mass="11329">MEKVTVGFDLAPDTEMYVYCLACSTLPHHGLLYESARVNNVTRRVAKSILSEEGHGGMMGHEVLILDRKSGQELHFADDPQTILAYNRPNLDLQIAGNSELD</sequence>
<dbReference type="AlphaFoldDB" id="A0A0G1DK84"/>
<comment type="caution">
    <text evidence="1">The sequence shown here is derived from an EMBL/GenBank/DDBJ whole genome shotgun (WGS) entry which is preliminary data.</text>
</comment>
<organism evidence="1 2">
    <name type="scientific">Candidatus Gottesmanbacteria bacterium GW2011_GWA2_43_14</name>
    <dbReference type="NCBI Taxonomy" id="1618443"/>
    <lineage>
        <taxon>Bacteria</taxon>
        <taxon>Candidatus Gottesmaniibacteriota</taxon>
    </lineage>
</organism>
<protein>
    <submittedName>
        <fullName evidence="1">Uncharacterized protein</fullName>
    </submittedName>
</protein>
<dbReference type="EMBL" id="LCFP01000003">
    <property type="protein sequence ID" value="KKS98255.1"/>
    <property type="molecule type" value="Genomic_DNA"/>
</dbReference>